<reference evidence="1 2" key="1">
    <citation type="submission" date="2018-06" db="EMBL/GenBank/DDBJ databases">
        <authorList>
            <consortium name="Pathogen Informatics"/>
            <person name="Doyle S."/>
        </authorList>
    </citation>
    <scope>NUCLEOTIDE SEQUENCE [LARGE SCALE GENOMIC DNA]</scope>
    <source>
        <strain evidence="1 2">NCTC10526</strain>
    </source>
</reference>
<dbReference type="AlphaFoldDB" id="A0A379LKT6"/>
<name>A0A379LKT6_9GAMM</name>
<evidence type="ECO:0000313" key="2">
    <source>
        <dbReference type="Proteomes" id="UP000254123"/>
    </source>
</evidence>
<dbReference type="EMBL" id="UGVC01000001">
    <property type="protein sequence ID" value="SUD90372.1"/>
    <property type="molecule type" value="Genomic_DNA"/>
</dbReference>
<keyword evidence="2" id="KW-1185">Reference proteome</keyword>
<proteinExistence type="predicted"/>
<protein>
    <submittedName>
        <fullName evidence="1">Uncharacterized protein</fullName>
    </submittedName>
</protein>
<dbReference type="STRING" id="1123034.GCA_000685805_00504"/>
<sequence>MLTDHERHINNLRRALLYIDTNIYRIDKIIVSPFFLKAFDEYKSNANLHHATLSNNAHQANIFGHPIEIDFTANEPYQIKTSKLKVDNSLT</sequence>
<gene>
    <name evidence="1" type="ORF">NCTC10526_00698</name>
</gene>
<organism evidence="1 2">
    <name type="scientific">Psychrobacter phenylpyruvicus</name>
    <dbReference type="NCBI Taxonomy" id="29432"/>
    <lineage>
        <taxon>Bacteria</taxon>
        <taxon>Pseudomonadati</taxon>
        <taxon>Pseudomonadota</taxon>
        <taxon>Gammaproteobacteria</taxon>
        <taxon>Moraxellales</taxon>
        <taxon>Moraxellaceae</taxon>
        <taxon>Psychrobacter</taxon>
    </lineage>
</organism>
<dbReference type="RefSeq" id="WP_028858162.1">
    <property type="nucleotide sequence ID" value="NZ_CAJHAQ010000001.1"/>
</dbReference>
<dbReference type="Proteomes" id="UP000254123">
    <property type="component" value="Unassembled WGS sequence"/>
</dbReference>
<accession>A0A379LKT6</accession>
<evidence type="ECO:0000313" key="1">
    <source>
        <dbReference type="EMBL" id="SUD90372.1"/>
    </source>
</evidence>